<keyword evidence="6 8" id="KW-1133">Transmembrane helix</keyword>
<protein>
    <submittedName>
        <fullName evidence="9">C4-dicarboxylate transporter DctA</fullName>
    </submittedName>
</protein>
<dbReference type="FunFam" id="1.10.3860.10:FF:000001">
    <property type="entry name" value="C4-dicarboxylate transport protein"/>
    <property type="match status" value="1"/>
</dbReference>
<evidence type="ECO:0000256" key="1">
    <source>
        <dbReference type="ARBA" id="ARBA00004651"/>
    </source>
</evidence>
<feature type="transmembrane region" description="Helical" evidence="8">
    <location>
        <begin position="81"/>
        <end position="103"/>
    </location>
</feature>
<keyword evidence="10" id="KW-1185">Reference proteome</keyword>
<evidence type="ECO:0000256" key="7">
    <source>
        <dbReference type="ARBA" id="ARBA00023136"/>
    </source>
</evidence>
<feature type="transmembrane region" description="Helical" evidence="8">
    <location>
        <begin position="155"/>
        <end position="172"/>
    </location>
</feature>
<dbReference type="Proteomes" id="UP001228139">
    <property type="component" value="Chromosome"/>
</dbReference>
<reference evidence="9 10" key="1">
    <citation type="submission" date="2023-07" db="EMBL/GenBank/DDBJ databases">
        <title>Pathogenic bacteria of pear tree diseases.</title>
        <authorList>
            <person name="Zhang Z."/>
            <person name="He L."/>
            <person name="Huang R."/>
        </authorList>
    </citation>
    <scope>NUCLEOTIDE SEQUENCE [LARGE SCALE GENOMIC DNA]</scope>
    <source>
        <strain evidence="9 10">DE2</strain>
    </source>
</reference>
<keyword evidence="5" id="KW-0769">Symport</keyword>
<feature type="transmembrane region" description="Helical" evidence="8">
    <location>
        <begin position="363"/>
        <end position="380"/>
    </location>
</feature>
<dbReference type="GO" id="GO:0005886">
    <property type="term" value="C:plasma membrane"/>
    <property type="evidence" value="ECO:0007669"/>
    <property type="project" value="UniProtKB-SubCell"/>
</dbReference>
<dbReference type="GO" id="GO:0015366">
    <property type="term" value="F:malate:proton symporter activity"/>
    <property type="evidence" value="ECO:0007669"/>
    <property type="project" value="TreeGrafter"/>
</dbReference>
<name>A0AA50DKI6_9GAMM</name>
<keyword evidence="3" id="KW-1003">Cell membrane</keyword>
<keyword evidence="2" id="KW-0813">Transport</keyword>
<dbReference type="PANTHER" id="PTHR42865">
    <property type="entry name" value="PROTON/GLUTAMATE-ASPARTATE SYMPORTER"/>
    <property type="match status" value="1"/>
</dbReference>
<dbReference type="AlphaFoldDB" id="A0AA50DKI6"/>
<dbReference type="RefSeq" id="WP_306210610.1">
    <property type="nucleotide sequence ID" value="NZ_CP132353.1"/>
</dbReference>
<organism evidence="9 10">
    <name type="scientific">Erwinia pyri</name>
    <dbReference type="NCBI Taxonomy" id="3062598"/>
    <lineage>
        <taxon>Bacteria</taxon>
        <taxon>Pseudomonadati</taxon>
        <taxon>Pseudomonadota</taxon>
        <taxon>Gammaproteobacteria</taxon>
        <taxon>Enterobacterales</taxon>
        <taxon>Erwiniaceae</taxon>
        <taxon>Erwinia</taxon>
    </lineage>
</organism>
<keyword evidence="4 8" id="KW-0812">Transmembrane</keyword>
<dbReference type="Pfam" id="PF00375">
    <property type="entry name" value="SDF"/>
    <property type="match status" value="1"/>
</dbReference>
<dbReference type="EMBL" id="CP132353">
    <property type="protein sequence ID" value="WLS79639.1"/>
    <property type="molecule type" value="Genomic_DNA"/>
</dbReference>
<sequence>MQSPSRFSLLKQLYVQVLIAIVIGGLFGYFFPAMGTQLQPIAEAFIKLIKMMLAPIIFCTVVVGIAKMGDIKKVGKTGAKALIYFEVVSTLALLIGLVVVNVLKPGAGMNIDASHIDASAISSYVHKAESGGGIIDFIMGIIPATLGDAFVKGNMLQVILISVLFGIAMLQTGERGKPVIDFIDRGLQGLFRMINLIMRLAPLGAGAGIAFTIGKYGVATLLSFGYLMLAVYITSFIFVVVVLGAIASWVGFPLLPLLRYIKDEIFVTLGTCSTEAVLPRIMMKLEEAGVEKATVGMVLPTGYTFNADGTSIYLTMAALFVAQATNTDLSWMQQLVLLGVLLLTSKGSAGVAGAGFVALAATLSSIGTVPVAGLVLLLGVDRFMNEARAVVNLIGNTVATLAIAKWDNTFDVAKAREIVQQQKSPKSALTDVPASKSSHQSFISEVWRRPCALLT</sequence>
<evidence type="ECO:0000256" key="6">
    <source>
        <dbReference type="ARBA" id="ARBA00022989"/>
    </source>
</evidence>
<feature type="transmembrane region" description="Helical" evidence="8">
    <location>
        <begin position="12"/>
        <end position="31"/>
    </location>
</feature>
<dbReference type="NCBIfam" id="NF002461">
    <property type="entry name" value="PRK01663.1"/>
    <property type="match status" value="1"/>
</dbReference>
<dbReference type="PRINTS" id="PR00173">
    <property type="entry name" value="EDTRNSPORT"/>
</dbReference>
<evidence type="ECO:0000313" key="9">
    <source>
        <dbReference type="EMBL" id="WLS79639.1"/>
    </source>
</evidence>
<feature type="transmembrane region" description="Helical" evidence="8">
    <location>
        <begin position="226"/>
        <end position="252"/>
    </location>
</feature>
<dbReference type="SUPFAM" id="SSF118215">
    <property type="entry name" value="Proton glutamate symport protein"/>
    <property type="match status" value="1"/>
</dbReference>
<evidence type="ECO:0000256" key="5">
    <source>
        <dbReference type="ARBA" id="ARBA00022847"/>
    </source>
</evidence>
<dbReference type="GO" id="GO:0015138">
    <property type="term" value="F:fumarate transmembrane transporter activity"/>
    <property type="evidence" value="ECO:0007669"/>
    <property type="project" value="TreeGrafter"/>
</dbReference>
<feature type="transmembrane region" description="Helical" evidence="8">
    <location>
        <begin position="51"/>
        <end position="69"/>
    </location>
</feature>
<proteinExistence type="predicted"/>
<evidence type="ECO:0000256" key="8">
    <source>
        <dbReference type="SAM" id="Phobius"/>
    </source>
</evidence>
<evidence type="ECO:0000313" key="10">
    <source>
        <dbReference type="Proteomes" id="UP001228139"/>
    </source>
</evidence>
<evidence type="ECO:0000256" key="4">
    <source>
        <dbReference type="ARBA" id="ARBA00022692"/>
    </source>
</evidence>
<comment type="subcellular location">
    <subcellularLocation>
        <location evidence="1">Cell membrane</location>
        <topology evidence="1">Multi-pass membrane protein</topology>
    </subcellularLocation>
</comment>
<dbReference type="KEGG" id="epi:Q3V30_03760"/>
<feature type="transmembrane region" description="Helical" evidence="8">
    <location>
        <begin position="193"/>
        <end position="214"/>
    </location>
</feature>
<feature type="transmembrane region" description="Helical" evidence="8">
    <location>
        <begin position="335"/>
        <end position="357"/>
    </location>
</feature>
<dbReference type="Gene3D" id="1.10.3860.10">
    <property type="entry name" value="Sodium:dicarboxylate symporter"/>
    <property type="match status" value="1"/>
</dbReference>
<dbReference type="GO" id="GO:0015141">
    <property type="term" value="F:succinate transmembrane transporter activity"/>
    <property type="evidence" value="ECO:0007669"/>
    <property type="project" value="TreeGrafter"/>
</dbReference>
<dbReference type="PANTHER" id="PTHR42865:SF1">
    <property type="entry name" value="AEROBIC C4-DICARBOXYLATE TRANSPORT PROTEIN"/>
    <property type="match status" value="1"/>
</dbReference>
<evidence type="ECO:0000256" key="2">
    <source>
        <dbReference type="ARBA" id="ARBA00022448"/>
    </source>
</evidence>
<evidence type="ECO:0000256" key="3">
    <source>
        <dbReference type="ARBA" id="ARBA00022475"/>
    </source>
</evidence>
<dbReference type="InterPro" id="IPR001991">
    <property type="entry name" value="Na-dicarboxylate_symporter"/>
</dbReference>
<dbReference type="GO" id="GO:0070778">
    <property type="term" value="P:L-aspartate transmembrane transport"/>
    <property type="evidence" value="ECO:0007669"/>
    <property type="project" value="TreeGrafter"/>
</dbReference>
<dbReference type="InterPro" id="IPR036458">
    <property type="entry name" value="Na:dicarbo_symporter_sf"/>
</dbReference>
<keyword evidence="7 8" id="KW-0472">Membrane</keyword>
<gene>
    <name evidence="9" type="primary">dctA</name>
    <name evidence="9" type="ORF">Q3V30_03760</name>
</gene>
<accession>A0AA50DKI6</accession>